<keyword evidence="2" id="KW-1133">Transmembrane helix</keyword>
<reference evidence="3 4" key="1">
    <citation type="submission" date="2018-11" db="EMBL/GenBank/DDBJ databases">
        <authorList>
            <consortium name="Pathogen Informatics"/>
        </authorList>
    </citation>
    <scope>NUCLEOTIDE SEQUENCE [LARGE SCALE GENOMIC DNA]</scope>
</reference>
<proteinExistence type="predicted"/>
<accession>A0A3P6TUD1</accession>
<sequence>MSVPTWKTYDHLHLCPVFWLLFPVIITFCLLPDIIWRIASDAWWTRKIALSGVERIKEKRHRAHWKAKMSRGKSTAAAASPSPSSFSKTSA</sequence>
<feature type="compositionally biased region" description="Low complexity" evidence="1">
    <location>
        <begin position="73"/>
        <end position="91"/>
    </location>
</feature>
<evidence type="ECO:0000313" key="3">
    <source>
        <dbReference type="EMBL" id="VDK85005.1"/>
    </source>
</evidence>
<feature type="transmembrane region" description="Helical" evidence="2">
    <location>
        <begin position="20"/>
        <end position="39"/>
    </location>
</feature>
<evidence type="ECO:0000256" key="2">
    <source>
        <dbReference type="SAM" id="Phobius"/>
    </source>
</evidence>
<keyword evidence="4" id="KW-1185">Reference proteome</keyword>
<protein>
    <submittedName>
        <fullName evidence="3">Uncharacterized protein</fullName>
    </submittedName>
</protein>
<evidence type="ECO:0000256" key="1">
    <source>
        <dbReference type="SAM" id="MobiDB-lite"/>
    </source>
</evidence>
<gene>
    <name evidence="3" type="ORF">DILT_LOCUS3659</name>
</gene>
<evidence type="ECO:0000313" key="4">
    <source>
        <dbReference type="Proteomes" id="UP000281553"/>
    </source>
</evidence>
<feature type="region of interest" description="Disordered" evidence="1">
    <location>
        <begin position="61"/>
        <end position="91"/>
    </location>
</feature>
<name>A0A3P6TUD1_DIBLA</name>
<dbReference type="Proteomes" id="UP000281553">
    <property type="component" value="Unassembled WGS sequence"/>
</dbReference>
<keyword evidence="2" id="KW-0472">Membrane</keyword>
<dbReference type="EMBL" id="UYRU01044027">
    <property type="protein sequence ID" value="VDK85005.1"/>
    <property type="molecule type" value="Genomic_DNA"/>
</dbReference>
<dbReference type="AlphaFoldDB" id="A0A3P6TUD1"/>
<feature type="compositionally biased region" description="Basic residues" evidence="1">
    <location>
        <begin position="61"/>
        <end position="71"/>
    </location>
</feature>
<keyword evidence="2" id="KW-0812">Transmembrane</keyword>
<organism evidence="3 4">
    <name type="scientific">Dibothriocephalus latus</name>
    <name type="common">Fish tapeworm</name>
    <name type="synonym">Diphyllobothrium latum</name>
    <dbReference type="NCBI Taxonomy" id="60516"/>
    <lineage>
        <taxon>Eukaryota</taxon>
        <taxon>Metazoa</taxon>
        <taxon>Spiralia</taxon>
        <taxon>Lophotrochozoa</taxon>
        <taxon>Platyhelminthes</taxon>
        <taxon>Cestoda</taxon>
        <taxon>Eucestoda</taxon>
        <taxon>Diphyllobothriidea</taxon>
        <taxon>Diphyllobothriidae</taxon>
        <taxon>Dibothriocephalus</taxon>
    </lineage>
</organism>